<sequence length="380" mass="39693">MPVTTNVLGGGIAFNEWHAISFTRDFNGDGIGSGSRDGYFEFINVSANPIDIGGYELWVANSSATAMVLAHTVPVGTILAPSATYTIVSAQPGGGGSLTNVVGQGAIADVEFLQLTSVNTFLVDPANNFIVLTESGGEAFLTDDILSASLNPANLQGQDIVDLPAAESSVGRFPDGEADSWQNTQGPTPGEPNCFLAGTRIATPDGHVAVEDLRVGDTILSADGASVAVLWVGRQTVATRFAPADRLMPVCISAGALGDGLPLRDLRLTADHALMIDGVLVNAGALVNGTTIRPVPLDELGGSYTVYHIETEAHQVILAEAVPAETYIDYVGRQAFDNYGEYLALYGADRAIAEMGVPRITSARQLPPALRARLARDIAA</sequence>
<gene>
    <name evidence="2" type="ORF">C7455_104285</name>
</gene>
<dbReference type="Proteomes" id="UP000245708">
    <property type="component" value="Unassembled WGS sequence"/>
</dbReference>
<feature type="domain" description="LTD" evidence="1">
    <location>
        <begin position="1"/>
        <end position="187"/>
    </location>
</feature>
<dbReference type="SUPFAM" id="SSF51294">
    <property type="entry name" value="Hedgehog/intein (Hint) domain"/>
    <property type="match status" value="1"/>
</dbReference>
<dbReference type="EMBL" id="QGGW01000004">
    <property type="protein sequence ID" value="PWK60648.1"/>
    <property type="molecule type" value="Genomic_DNA"/>
</dbReference>
<name>A0A316GKW2_9RHOB</name>
<accession>A0A316GKW2</accession>
<dbReference type="AlphaFoldDB" id="A0A316GKW2"/>
<evidence type="ECO:0000313" key="2">
    <source>
        <dbReference type="EMBL" id="PWK60648.1"/>
    </source>
</evidence>
<organism evidence="2 3">
    <name type="scientific">Roseicyclus mahoneyensis</name>
    <dbReference type="NCBI Taxonomy" id="164332"/>
    <lineage>
        <taxon>Bacteria</taxon>
        <taxon>Pseudomonadati</taxon>
        <taxon>Pseudomonadota</taxon>
        <taxon>Alphaproteobacteria</taxon>
        <taxon>Rhodobacterales</taxon>
        <taxon>Roseobacteraceae</taxon>
        <taxon>Roseicyclus</taxon>
    </lineage>
</organism>
<dbReference type="PROSITE" id="PS51841">
    <property type="entry name" value="LTD"/>
    <property type="match status" value="1"/>
</dbReference>
<proteinExistence type="predicted"/>
<evidence type="ECO:0000313" key="3">
    <source>
        <dbReference type="Proteomes" id="UP000245708"/>
    </source>
</evidence>
<dbReference type="Pfam" id="PF13403">
    <property type="entry name" value="Hint_2"/>
    <property type="match status" value="1"/>
</dbReference>
<keyword evidence="3" id="KW-1185">Reference proteome</keyword>
<evidence type="ECO:0000259" key="1">
    <source>
        <dbReference type="PROSITE" id="PS51841"/>
    </source>
</evidence>
<dbReference type="RefSeq" id="WP_245904295.1">
    <property type="nucleotide sequence ID" value="NZ_QGGW01000004.1"/>
</dbReference>
<dbReference type="InterPro" id="IPR036415">
    <property type="entry name" value="Lamin_tail_dom_sf"/>
</dbReference>
<reference evidence="2 3" key="1">
    <citation type="submission" date="2018-05" db="EMBL/GenBank/DDBJ databases">
        <title>Genomic Encyclopedia of Type Strains, Phase IV (KMG-IV): sequencing the most valuable type-strain genomes for metagenomic binning, comparative biology and taxonomic classification.</title>
        <authorList>
            <person name="Goeker M."/>
        </authorList>
    </citation>
    <scope>NUCLEOTIDE SEQUENCE [LARGE SCALE GENOMIC DNA]</scope>
    <source>
        <strain evidence="2 3">DSM 16097</strain>
    </source>
</reference>
<comment type="caution">
    <text evidence="2">The sequence shown here is derived from an EMBL/GenBank/DDBJ whole genome shotgun (WGS) entry which is preliminary data.</text>
</comment>
<protein>
    <submittedName>
        <fullName evidence="2">Hint domain-containing protein</fullName>
    </submittedName>
</protein>
<dbReference type="InterPro" id="IPR001322">
    <property type="entry name" value="Lamin_tail_dom"/>
</dbReference>
<dbReference type="InterPro" id="IPR028992">
    <property type="entry name" value="Hedgehog/Intein_dom"/>
</dbReference>
<dbReference type="InterPro" id="IPR036844">
    <property type="entry name" value="Hint_dom_sf"/>
</dbReference>
<dbReference type="Gene3D" id="2.170.16.10">
    <property type="entry name" value="Hedgehog/Intein (Hint) domain"/>
    <property type="match status" value="1"/>
</dbReference>
<dbReference type="SUPFAM" id="SSF74853">
    <property type="entry name" value="Lamin A/C globular tail domain"/>
    <property type="match status" value="1"/>
</dbReference>